<name>A0A9Q3KY86_9BASI</name>
<sequence>SSRYQEIFQRPFTQNRWKDREGKSDSRKLSLDVFLKKIVSHEYHLKLAQQWKSVQPVFHVPLIEPVKQSTIPNQNQLPPPQVRVEEKDEREVAQVLDSKLKIGILWYLVDWEEFNEHPERTTLAPASNPTSS</sequence>
<feature type="non-terminal residue" evidence="1">
    <location>
        <position position="1"/>
    </location>
</feature>
<organism evidence="1 2">
    <name type="scientific">Austropuccinia psidii MF-1</name>
    <dbReference type="NCBI Taxonomy" id="1389203"/>
    <lineage>
        <taxon>Eukaryota</taxon>
        <taxon>Fungi</taxon>
        <taxon>Dikarya</taxon>
        <taxon>Basidiomycota</taxon>
        <taxon>Pucciniomycotina</taxon>
        <taxon>Pucciniomycetes</taxon>
        <taxon>Pucciniales</taxon>
        <taxon>Sphaerophragmiaceae</taxon>
        <taxon>Austropuccinia</taxon>
    </lineage>
</organism>
<gene>
    <name evidence="1" type="ORF">O181_127544</name>
</gene>
<accession>A0A9Q3KY86</accession>
<reference evidence="1" key="1">
    <citation type="submission" date="2021-03" db="EMBL/GenBank/DDBJ databases">
        <title>Draft genome sequence of rust myrtle Austropuccinia psidii MF-1, a brazilian biotype.</title>
        <authorList>
            <person name="Quecine M.C."/>
            <person name="Pachon D.M.R."/>
            <person name="Bonatelli M.L."/>
            <person name="Correr F.H."/>
            <person name="Franceschini L.M."/>
            <person name="Leite T.F."/>
            <person name="Margarido G.R.A."/>
            <person name="Almeida C.A."/>
            <person name="Ferrarezi J.A."/>
            <person name="Labate C.A."/>
        </authorList>
    </citation>
    <scope>NUCLEOTIDE SEQUENCE</scope>
    <source>
        <strain evidence="1">MF-1</strain>
    </source>
</reference>
<protein>
    <recommendedName>
        <fullName evidence="3">Chromo domain-containing protein</fullName>
    </recommendedName>
</protein>
<evidence type="ECO:0000313" key="1">
    <source>
        <dbReference type="EMBL" id="MBW0587829.1"/>
    </source>
</evidence>
<dbReference type="SUPFAM" id="SSF54160">
    <property type="entry name" value="Chromo domain-like"/>
    <property type="match status" value="1"/>
</dbReference>
<comment type="caution">
    <text evidence="1">The sequence shown here is derived from an EMBL/GenBank/DDBJ whole genome shotgun (WGS) entry which is preliminary data.</text>
</comment>
<proteinExistence type="predicted"/>
<dbReference type="EMBL" id="AVOT02128419">
    <property type="protein sequence ID" value="MBW0587829.1"/>
    <property type="molecule type" value="Genomic_DNA"/>
</dbReference>
<dbReference type="InterPro" id="IPR016197">
    <property type="entry name" value="Chromo-like_dom_sf"/>
</dbReference>
<dbReference type="AlphaFoldDB" id="A0A9Q3KY86"/>
<dbReference type="Proteomes" id="UP000765509">
    <property type="component" value="Unassembled WGS sequence"/>
</dbReference>
<evidence type="ECO:0000313" key="2">
    <source>
        <dbReference type="Proteomes" id="UP000765509"/>
    </source>
</evidence>
<keyword evidence="2" id="KW-1185">Reference proteome</keyword>
<evidence type="ECO:0008006" key="3">
    <source>
        <dbReference type="Google" id="ProtNLM"/>
    </source>
</evidence>